<dbReference type="GO" id="GO:0005829">
    <property type="term" value="C:cytosol"/>
    <property type="evidence" value="ECO:0007669"/>
    <property type="project" value="TreeGrafter"/>
</dbReference>
<gene>
    <name evidence="4" type="ORF">A3J47_01860</name>
</gene>
<comment type="caution">
    <text evidence="4">The sequence shown here is derived from an EMBL/GenBank/DDBJ whole genome shotgun (WGS) entry which is preliminary data.</text>
</comment>
<dbReference type="EMBL" id="MGJV01000027">
    <property type="protein sequence ID" value="OGN14334.1"/>
    <property type="molecule type" value="Genomic_DNA"/>
</dbReference>
<dbReference type="PROSITE" id="PS51194">
    <property type="entry name" value="HELICASE_CTER"/>
    <property type="match status" value="1"/>
</dbReference>
<dbReference type="PROSITE" id="PS51192">
    <property type="entry name" value="HELICASE_ATP_BIND_1"/>
    <property type="match status" value="1"/>
</dbReference>
<dbReference type="InterPro" id="IPR027417">
    <property type="entry name" value="P-loop_NTPase"/>
</dbReference>
<evidence type="ECO:0000259" key="3">
    <source>
        <dbReference type="PROSITE" id="PS51194"/>
    </source>
</evidence>
<dbReference type="InterPro" id="IPR006935">
    <property type="entry name" value="Helicase/UvrB_N"/>
</dbReference>
<dbReference type="Proteomes" id="UP000176581">
    <property type="component" value="Unassembled WGS sequence"/>
</dbReference>
<dbReference type="PANTHER" id="PTHR47396">
    <property type="entry name" value="TYPE I RESTRICTION ENZYME ECOKI R PROTEIN"/>
    <property type="match status" value="1"/>
</dbReference>
<dbReference type="InterPro" id="IPR010978">
    <property type="entry name" value="tRNA-bd_arm"/>
</dbReference>
<accession>A0A1F8FMJ2</accession>
<name>A0A1F8FMJ2_9BACT</name>
<sequence length="742" mass="85307">MNIKEKPPQIIEKQLETIEQEVGQNVAPNHSRSRESILNMPEQELKEKFPKRYEIYVDLLRKSRQGELETHDLLEVNKWLGILNSLDEYIDQYEKEISEDPRHPIQQEVFRALRDFLEEGNMDGYVKLPTGSGKTVLFRRFLEAIKQRSLIVVPNNILVDQTVKHLSGSSVGEDVGVLNQHEKDYDAGSLVTTYASLIRNVNNGSLKPEDFSCLVLDEAHKALGKESTEVINKFKHAIRVGFTATPEYSETKTLKHLLDNEIYRMEVAEAIRAGMLSHARTWTVPTHVDLSSVGIRQGEYIEKDLAKKINDQGRNQLAVKYYKENFTGHQSVVYCAGVDHADTMAKLFQESGIPAEVISGKTNKKDKEAILERFRSGDTKILCNADILIEGFDDKNVSVCLNLRPTMSAVVAEQRGGRVLRLKEEDPNKIGYIVDFLDDDQLASDLSRPYPILYREVLGAVAVPRAIAYDSDPEAKGATGGIKKTDEVIPGLEVIGTEEQFVEILQKKAEYQAKQDERQKRIETRKRMRVWMNELSRRYTELKSDLKEINQNLIDFKETVKDKLTTIPNVLFSSSEFKGIEKILKEADWLIKESKELSSSINSTYDDDTYEFKKGWMRENVLSSPPFGNNMRRIEELKERFTEAQNRWANIFKSITDRKESPEMPQNVDEWKSANSIRKYLQKRGMSVSKAQIESAAEELKKNTQLKSMFMADENGFLHEHYQPELRDEIIWHLEKDFRSKK</sequence>
<dbReference type="Pfam" id="PF00271">
    <property type="entry name" value="Helicase_C"/>
    <property type="match status" value="1"/>
</dbReference>
<dbReference type="PANTHER" id="PTHR47396:SF1">
    <property type="entry name" value="ATP-DEPENDENT HELICASE IRC3-RELATED"/>
    <property type="match status" value="1"/>
</dbReference>
<dbReference type="Gene3D" id="3.40.50.300">
    <property type="entry name" value="P-loop containing nucleotide triphosphate hydrolases"/>
    <property type="match status" value="2"/>
</dbReference>
<protein>
    <recommendedName>
        <fullName evidence="6">Helicase ATP-binding domain-containing protein</fullName>
    </recommendedName>
</protein>
<dbReference type="SUPFAM" id="SSF46589">
    <property type="entry name" value="tRNA-binding arm"/>
    <property type="match status" value="1"/>
</dbReference>
<evidence type="ECO:0000313" key="5">
    <source>
        <dbReference type="Proteomes" id="UP000176581"/>
    </source>
</evidence>
<dbReference type="AlphaFoldDB" id="A0A1F8FMJ2"/>
<feature type="domain" description="Helicase ATP-binding" evidence="2">
    <location>
        <begin position="115"/>
        <end position="264"/>
    </location>
</feature>
<dbReference type="Pfam" id="PF04851">
    <property type="entry name" value="ResIII"/>
    <property type="match status" value="1"/>
</dbReference>
<feature type="domain" description="Helicase C-terminal" evidence="3">
    <location>
        <begin position="313"/>
        <end position="471"/>
    </location>
</feature>
<evidence type="ECO:0000256" key="1">
    <source>
        <dbReference type="SAM" id="Coils"/>
    </source>
</evidence>
<evidence type="ECO:0000313" key="4">
    <source>
        <dbReference type="EMBL" id="OGN14334.1"/>
    </source>
</evidence>
<dbReference type="InterPro" id="IPR001650">
    <property type="entry name" value="Helicase_C-like"/>
</dbReference>
<dbReference type="SMART" id="SM00487">
    <property type="entry name" value="DEXDc"/>
    <property type="match status" value="1"/>
</dbReference>
<evidence type="ECO:0008006" key="6">
    <source>
        <dbReference type="Google" id="ProtNLM"/>
    </source>
</evidence>
<proteinExistence type="predicted"/>
<organism evidence="4 5">
    <name type="scientific">Candidatus Yanofskybacteria bacterium RIFCSPHIGHO2_02_FULL_43_22</name>
    <dbReference type="NCBI Taxonomy" id="1802681"/>
    <lineage>
        <taxon>Bacteria</taxon>
        <taxon>Candidatus Yanofskyibacteriota</taxon>
    </lineage>
</organism>
<reference evidence="4 5" key="1">
    <citation type="journal article" date="2016" name="Nat. Commun.">
        <title>Thousands of microbial genomes shed light on interconnected biogeochemical processes in an aquifer system.</title>
        <authorList>
            <person name="Anantharaman K."/>
            <person name="Brown C.T."/>
            <person name="Hug L.A."/>
            <person name="Sharon I."/>
            <person name="Castelle C.J."/>
            <person name="Probst A.J."/>
            <person name="Thomas B.C."/>
            <person name="Singh A."/>
            <person name="Wilkins M.J."/>
            <person name="Karaoz U."/>
            <person name="Brodie E.L."/>
            <person name="Williams K.H."/>
            <person name="Hubbard S.S."/>
            <person name="Banfield J.F."/>
        </authorList>
    </citation>
    <scope>NUCLEOTIDE SEQUENCE [LARGE SCALE GENOMIC DNA]</scope>
</reference>
<evidence type="ECO:0000259" key="2">
    <source>
        <dbReference type="PROSITE" id="PS51192"/>
    </source>
</evidence>
<dbReference type="SMART" id="SM00490">
    <property type="entry name" value="HELICc"/>
    <property type="match status" value="1"/>
</dbReference>
<dbReference type="GO" id="GO:0016787">
    <property type="term" value="F:hydrolase activity"/>
    <property type="evidence" value="ECO:0007669"/>
    <property type="project" value="InterPro"/>
</dbReference>
<keyword evidence="1" id="KW-0175">Coiled coil</keyword>
<dbReference type="InterPro" id="IPR014001">
    <property type="entry name" value="Helicase_ATP-bd"/>
</dbReference>
<dbReference type="GO" id="GO:0003677">
    <property type="term" value="F:DNA binding"/>
    <property type="evidence" value="ECO:0007669"/>
    <property type="project" value="InterPro"/>
</dbReference>
<feature type="coiled-coil region" evidence="1">
    <location>
        <begin position="532"/>
        <end position="559"/>
    </location>
</feature>
<dbReference type="SUPFAM" id="SSF52540">
    <property type="entry name" value="P-loop containing nucleoside triphosphate hydrolases"/>
    <property type="match status" value="1"/>
</dbReference>
<dbReference type="InterPro" id="IPR050742">
    <property type="entry name" value="Helicase_Restrict-Modif_Enz"/>
</dbReference>
<dbReference type="GO" id="GO:0005524">
    <property type="term" value="F:ATP binding"/>
    <property type="evidence" value="ECO:0007669"/>
    <property type="project" value="InterPro"/>
</dbReference>